<comment type="caution">
    <text evidence="3">The sequence shown here is derived from an EMBL/GenBank/DDBJ whole genome shotgun (WGS) entry which is preliminary data.</text>
</comment>
<dbReference type="EMBL" id="VDCI01000003">
    <property type="protein sequence ID" value="TNJ37090.1"/>
    <property type="molecule type" value="Genomic_DNA"/>
</dbReference>
<evidence type="ECO:0000256" key="1">
    <source>
        <dbReference type="SAM" id="MobiDB-lite"/>
    </source>
</evidence>
<dbReference type="Pfam" id="PF01740">
    <property type="entry name" value="STAS"/>
    <property type="match status" value="1"/>
</dbReference>
<dbReference type="PROSITE" id="PS50801">
    <property type="entry name" value="STAS"/>
    <property type="match status" value="1"/>
</dbReference>
<feature type="domain" description="STAS" evidence="2">
    <location>
        <begin position="21"/>
        <end position="112"/>
    </location>
</feature>
<feature type="compositionally biased region" description="Acidic residues" evidence="1">
    <location>
        <begin position="131"/>
        <end position="179"/>
    </location>
</feature>
<sequence length="200" mass="22464">MKYSISNRKNLTILKLEDQVFDIRTAKPFRALIEEMLDGATTNHIIIDFSQVKAVDSCGISSMLLAHKIANQSEGLAIFVALCQQIKELLRIAGLDKQLYIFTSVNEVMTLIEPACKDRKGKKKSSKTSQIDEELPTPDVDEIAASDFADEEGIADEEEEDDEKDTVDNLDDEDEEDEDTARKKKKAASIKKRGRPKKTQ</sequence>
<evidence type="ECO:0000259" key="2">
    <source>
        <dbReference type="PROSITE" id="PS50801"/>
    </source>
</evidence>
<dbReference type="Gene3D" id="3.30.750.24">
    <property type="entry name" value="STAS domain"/>
    <property type="match status" value="1"/>
</dbReference>
<feature type="region of interest" description="Disordered" evidence="1">
    <location>
        <begin position="119"/>
        <end position="200"/>
    </location>
</feature>
<feature type="compositionally biased region" description="Basic residues" evidence="1">
    <location>
        <begin position="182"/>
        <end position="200"/>
    </location>
</feature>
<evidence type="ECO:0000313" key="4">
    <source>
        <dbReference type="Proteomes" id="UP000309544"/>
    </source>
</evidence>
<keyword evidence="4" id="KW-1185">Reference proteome</keyword>
<dbReference type="SUPFAM" id="SSF52091">
    <property type="entry name" value="SpoIIaa-like"/>
    <property type="match status" value="1"/>
</dbReference>
<dbReference type="InterPro" id="IPR036513">
    <property type="entry name" value="STAS_dom_sf"/>
</dbReference>
<accession>A0A5C4S0U1</accession>
<proteinExistence type="predicted"/>
<reference evidence="3 4" key="1">
    <citation type="submission" date="2019-05" db="EMBL/GenBank/DDBJ databases">
        <title>Draft Whole-Genome sequence of the green sulfur bacterium Prosthecochloris vibrioformis DSM 260.</title>
        <authorList>
            <person name="Meyer T.E."/>
            <person name="Kyndt J.A."/>
        </authorList>
    </citation>
    <scope>NUCLEOTIDE SEQUENCE [LARGE SCALE GENOMIC DNA]</scope>
    <source>
        <strain evidence="3 4">DSM 260</strain>
    </source>
</reference>
<protein>
    <submittedName>
        <fullName evidence="3">STAS domain-containing protein</fullName>
    </submittedName>
</protein>
<dbReference type="CDD" id="cd07043">
    <property type="entry name" value="STAS_anti-anti-sigma_factors"/>
    <property type="match status" value="1"/>
</dbReference>
<evidence type="ECO:0000313" key="3">
    <source>
        <dbReference type="EMBL" id="TNJ37090.1"/>
    </source>
</evidence>
<gene>
    <name evidence="3" type="ORF">FGF68_04590</name>
</gene>
<dbReference type="AlphaFoldDB" id="A0A5C4S0U1"/>
<dbReference type="InterPro" id="IPR002645">
    <property type="entry name" value="STAS_dom"/>
</dbReference>
<name>A0A5C4S0U1_PROVB</name>
<dbReference type="PANTHER" id="PTHR33495">
    <property type="entry name" value="ANTI-SIGMA FACTOR ANTAGONIST TM_1081-RELATED-RELATED"/>
    <property type="match status" value="1"/>
</dbReference>
<organism evidence="3 4">
    <name type="scientific">Prosthecochloris vibrioformis</name>
    <name type="common">Chlorobium vibrioforme</name>
    <dbReference type="NCBI Taxonomy" id="1098"/>
    <lineage>
        <taxon>Bacteria</taxon>
        <taxon>Pseudomonadati</taxon>
        <taxon>Chlorobiota</taxon>
        <taxon>Chlorobiia</taxon>
        <taxon>Chlorobiales</taxon>
        <taxon>Chlorobiaceae</taxon>
        <taxon>Prosthecochloris</taxon>
    </lineage>
</organism>
<dbReference type="RefSeq" id="WP_139626517.1">
    <property type="nucleotide sequence ID" value="NZ_VDCI01000003.1"/>
</dbReference>
<dbReference type="GO" id="GO:0043856">
    <property type="term" value="F:anti-sigma factor antagonist activity"/>
    <property type="evidence" value="ECO:0007669"/>
    <property type="project" value="TreeGrafter"/>
</dbReference>
<dbReference type="Proteomes" id="UP000309544">
    <property type="component" value="Unassembled WGS sequence"/>
</dbReference>